<evidence type="ECO:0000259" key="1">
    <source>
        <dbReference type="Pfam" id="PF12680"/>
    </source>
</evidence>
<reference evidence="2 3" key="1">
    <citation type="submission" date="2020-03" db="EMBL/GenBank/DDBJ databases">
        <title>Genomic Encyclopedia of Type Strains, Phase IV (KMG-IV): sequencing the most valuable type-strain genomes for metagenomic binning, comparative biology and taxonomic classification.</title>
        <authorList>
            <person name="Goeker M."/>
        </authorList>
    </citation>
    <scope>NUCLEOTIDE SEQUENCE [LARGE SCALE GENOMIC DNA]</scope>
    <source>
        <strain evidence="2 3">DSM 105096</strain>
    </source>
</reference>
<dbReference type="RefSeq" id="WP_168036406.1">
    <property type="nucleotide sequence ID" value="NZ_JAATJH010000002.1"/>
</dbReference>
<evidence type="ECO:0000313" key="2">
    <source>
        <dbReference type="EMBL" id="NJC25606.1"/>
    </source>
</evidence>
<proteinExistence type="predicted"/>
<comment type="caution">
    <text evidence="2">The sequence shown here is derived from an EMBL/GenBank/DDBJ whole genome shotgun (WGS) entry which is preliminary data.</text>
</comment>
<feature type="domain" description="SnoaL-like" evidence="1">
    <location>
        <begin position="36"/>
        <end position="131"/>
    </location>
</feature>
<gene>
    <name evidence="2" type="ORF">GGR27_001105</name>
</gene>
<dbReference type="InterPro" id="IPR037401">
    <property type="entry name" value="SnoaL-like"/>
</dbReference>
<dbReference type="Pfam" id="PF12680">
    <property type="entry name" value="SnoaL_2"/>
    <property type="match status" value="1"/>
</dbReference>
<protein>
    <submittedName>
        <fullName evidence="2">SnoaL-like aldol condensation-catalyzing enzyme</fullName>
    </submittedName>
</protein>
<dbReference type="Gene3D" id="3.10.450.50">
    <property type="match status" value="1"/>
</dbReference>
<keyword evidence="3" id="KW-1185">Reference proteome</keyword>
<dbReference type="Proteomes" id="UP000770785">
    <property type="component" value="Unassembled WGS sequence"/>
</dbReference>
<sequence length="150" mass="17232">MRLMNYALIVGIILFSINSYAQKMPNSDMTNQEIVKKFLNGFNNPAEIQESLDLLTADYKFKNPMVKLNSKTEFIELAKQIGAVITAIEIINIAENGNWVAVFYNFKSSVEGLESNTATEWFRVENGRIKESNLIYDASEWRNFYAKIEK</sequence>
<evidence type="ECO:0000313" key="3">
    <source>
        <dbReference type="Proteomes" id="UP000770785"/>
    </source>
</evidence>
<dbReference type="InterPro" id="IPR032710">
    <property type="entry name" value="NTF2-like_dom_sf"/>
</dbReference>
<dbReference type="EMBL" id="JAATJH010000002">
    <property type="protein sequence ID" value="NJC25606.1"/>
    <property type="molecule type" value="Genomic_DNA"/>
</dbReference>
<organism evidence="2 3">
    <name type="scientific">Neolewinella antarctica</name>
    <dbReference type="NCBI Taxonomy" id="442734"/>
    <lineage>
        <taxon>Bacteria</taxon>
        <taxon>Pseudomonadati</taxon>
        <taxon>Bacteroidota</taxon>
        <taxon>Saprospiria</taxon>
        <taxon>Saprospirales</taxon>
        <taxon>Lewinellaceae</taxon>
        <taxon>Neolewinella</taxon>
    </lineage>
</organism>
<accession>A0ABX0X8M1</accession>
<name>A0ABX0X8M1_9BACT</name>
<dbReference type="SUPFAM" id="SSF54427">
    <property type="entry name" value="NTF2-like"/>
    <property type="match status" value="1"/>
</dbReference>